<evidence type="ECO:0000313" key="2">
    <source>
        <dbReference type="Proteomes" id="UP000789702"/>
    </source>
</evidence>
<dbReference type="EMBL" id="CAJVPU010039648">
    <property type="protein sequence ID" value="CAG8737537.1"/>
    <property type="molecule type" value="Genomic_DNA"/>
</dbReference>
<proteinExistence type="predicted"/>
<organism evidence="1 2">
    <name type="scientific">Dentiscutata heterogama</name>
    <dbReference type="NCBI Taxonomy" id="1316150"/>
    <lineage>
        <taxon>Eukaryota</taxon>
        <taxon>Fungi</taxon>
        <taxon>Fungi incertae sedis</taxon>
        <taxon>Mucoromycota</taxon>
        <taxon>Glomeromycotina</taxon>
        <taxon>Glomeromycetes</taxon>
        <taxon>Diversisporales</taxon>
        <taxon>Gigasporaceae</taxon>
        <taxon>Dentiscutata</taxon>
    </lineage>
</organism>
<feature type="non-terminal residue" evidence="1">
    <location>
        <position position="297"/>
    </location>
</feature>
<accession>A0ACA9Q4Q2</accession>
<protein>
    <submittedName>
        <fullName evidence="1">6991_t:CDS:1</fullName>
    </submittedName>
</protein>
<keyword evidence="2" id="KW-1185">Reference proteome</keyword>
<feature type="non-terminal residue" evidence="1">
    <location>
        <position position="1"/>
    </location>
</feature>
<sequence length="297" mass="35224">FMEDFANYHKEQTNIVYQEIKHVQNKIESNSDDSIDVREIESHLIKEPPHGSLNDRRGKSKHIFRMIYRDAIDVACKPISRKIKSEEVRRLHGKLEIQRKLLDCPNILKFYGLSMQETNKVMVFEWAEKGSLKELYERKDEKLTWPLKAQIVFGICKGITYLNSVGVFHHDIRCQNVMMTANDEPKLTNFKYARKRNSANSEKISDEIIDIIHWLAPEKMHEQLRTEDYKPYTQRCEIYSFGMLIWEIAFEKVPYEKMDMSQIVKHNTNGNRESFDDFDIDPNNNINENYIFVPHIC</sequence>
<evidence type="ECO:0000313" key="1">
    <source>
        <dbReference type="EMBL" id="CAG8737537.1"/>
    </source>
</evidence>
<dbReference type="Proteomes" id="UP000789702">
    <property type="component" value="Unassembled WGS sequence"/>
</dbReference>
<comment type="caution">
    <text evidence="1">The sequence shown here is derived from an EMBL/GenBank/DDBJ whole genome shotgun (WGS) entry which is preliminary data.</text>
</comment>
<name>A0ACA9Q4Q2_9GLOM</name>
<gene>
    <name evidence="1" type="ORF">DHETER_LOCUS13838</name>
</gene>
<reference evidence="1" key="1">
    <citation type="submission" date="2021-06" db="EMBL/GenBank/DDBJ databases">
        <authorList>
            <person name="Kallberg Y."/>
            <person name="Tangrot J."/>
            <person name="Rosling A."/>
        </authorList>
    </citation>
    <scope>NUCLEOTIDE SEQUENCE</scope>
    <source>
        <strain evidence="1">IL203A</strain>
    </source>
</reference>